<keyword evidence="5" id="KW-1185">Reference proteome</keyword>
<dbReference type="Pfam" id="PF04166">
    <property type="entry name" value="PdxA"/>
    <property type="match status" value="1"/>
</dbReference>
<evidence type="ECO:0000313" key="4">
    <source>
        <dbReference type="EMBL" id="BDD86694.1"/>
    </source>
</evidence>
<dbReference type="Proteomes" id="UP000830055">
    <property type="component" value="Chromosome"/>
</dbReference>
<dbReference type="PANTHER" id="PTHR30004:SF6">
    <property type="entry name" value="D-THREONATE 4-PHOSPHATE DEHYDROGENASE"/>
    <property type="match status" value="1"/>
</dbReference>
<evidence type="ECO:0000256" key="3">
    <source>
        <dbReference type="ARBA" id="ARBA00023027"/>
    </source>
</evidence>
<evidence type="ECO:0000313" key="5">
    <source>
        <dbReference type="Proteomes" id="UP000830055"/>
    </source>
</evidence>
<proteinExistence type="predicted"/>
<keyword evidence="2" id="KW-0560">Oxidoreductase</keyword>
<sequence>MGCPVGIGPEIILKYLHSTAAKPAAPPVIIGDAAVLAATGTALGLSLPLHLWHPGEPTVPDRLNLLGVSHLDPTTLIPGRPTQETGTAMAVAIDTGISLCLAGHLAALVTCPISKAALNLAGYRFPGHTEMLAARTGAKQVAMMLAGDRLRVVLATIHCPFREVASLLNQPALVDLVRLTDRALRTDFGLRAPRIGVAGLNPHGGEDAMFGREEIDIIAPAVQQCRELGLDISGPHPPDTIFYQAAAGRFDVVVCMYHDQGLIPFKLLHFADGVNVTLGLPIVRTSVDHGTAYDIAGRGSADFRSLQSAVTCAVRCAANRHGGNRSGTEPTQL</sequence>
<protein>
    <submittedName>
        <fullName evidence="4">4-hydroxythreonine-4-phosphate dehydrogenase</fullName>
    </submittedName>
</protein>
<dbReference type="NCBIfam" id="TIGR00557">
    <property type="entry name" value="pdxA"/>
    <property type="match status" value="1"/>
</dbReference>
<dbReference type="InterPro" id="IPR005255">
    <property type="entry name" value="PdxA_fam"/>
</dbReference>
<keyword evidence="3" id="KW-0520">NAD</keyword>
<accession>A0ABM7W6U4</accession>
<evidence type="ECO:0000256" key="2">
    <source>
        <dbReference type="ARBA" id="ARBA00023002"/>
    </source>
</evidence>
<organism evidence="4 5">
    <name type="scientific">Desulfofustis limnaeus</name>
    <dbReference type="NCBI Taxonomy" id="2740163"/>
    <lineage>
        <taxon>Bacteria</taxon>
        <taxon>Pseudomonadati</taxon>
        <taxon>Thermodesulfobacteriota</taxon>
        <taxon>Desulfobulbia</taxon>
        <taxon>Desulfobulbales</taxon>
        <taxon>Desulfocapsaceae</taxon>
        <taxon>Desulfofustis</taxon>
    </lineage>
</organism>
<dbReference type="Gene3D" id="3.40.718.10">
    <property type="entry name" value="Isopropylmalate Dehydrogenase"/>
    <property type="match status" value="1"/>
</dbReference>
<gene>
    <name evidence="4" type="primary">pdxA_2</name>
    <name evidence="4" type="ORF">DPPLL_10590</name>
</gene>
<keyword evidence="1" id="KW-0479">Metal-binding</keyword>
<name>A0ABM7W6U4_9BACT</name>
<evidence type="ECO:0000256" key="1">
    <source>
        <dbReference type="ARBA" id="ARBA00022723"/>
    </source>
</evidence>
<dbReference type="PANTHER" id="PTHR30004">
    <property type="entry name" value="4-HYDROXYTHREONINE-4-PHOSPHATE DEHYDROGENASE"/>
    <property type="match status" value="1"/>
</dbReference>
<dbReference type="SUPFAM" id="SSF53659">
    <property type="entry name" value="Isocitrate/Isopropylmalate dehydrogenase-like"/>
    <property type="match status" value="1"/>
</dbReference>
<dbReference type="EMBL" id="AP025516">
    <property type="protein sequence ID" value="BDD86694.1"/>
    <property type="molecule type" value="Genomic_DNA"/>
</dbReference>
<reference evidence="4 5" key="1">
    <citation type="submission" date="2022-01" db="EMBL/GenBank/DDBJ databases">
        <title>Desulfofustis limnae sp. nov., a novel mesophilic sulfate-reducing bacterium isolated from marsh soil.</title>
        <authorList>
            <person name="Watanabe M."/>
            <person name="Takahashi A."/>
            <person name="Kojima H."/>
            <person name="Fukui M."/>
        </authorList>
    </citation>
    <scope>NUCLEOTIDE SEQUENCE [LARGE SCALE GENOMIC DNA]</scope>
    <source>
        <strain evidence="4 5">PPLL</strain>
    </source>
</reference>